<accession>A0ABZ1IUR4</accession>
<evidence type="ECO:0000313" key="3">
    <source>
        <dbReference type="Proteomes" id="UP001622690"/>
    </source>
</evidence>
<evidence type="ECO:0000313" key="2">
    <source>
        <dbReference type="EMBL" id="WTO84055.1"/>
    </source>
</evidence>
<reference evidence="2 3" key="1">
    <citation type="submission" date="2022-10" db="EMBL/GenBank/DDBJ databases">
        <title>The complete genomes of actinobacterial strains from the NBC collection.</title>
        <authorList>
            <person name="Joergensen T.S."/>
            <person name="Alvarez Arevalo M."/>
            <person name="Sterndorff E.B."/>
            <person name="Faurdal D."/>
            <person name="Vuksanovic O."/>
            <person name="Mourched A.-S."/>
            <person name="Charusanti P."/>
            <person name="Shaw S."/>
            <person name="Blin K."/>
            <person name="Weber T."/>
        </authorList>
    </citation>
    <scope>NUCLEOTIDE SEQUENCE [LARGE SCALE GENOMIC DNA]</scope>
    <source>
        <strain evidence="2 3">NBC_00206</strain>
    </source>
</reference>
<proteinExistence type="predicted"/>
<name>A0ABZ1IUR4_9ACTN</name>
<keyword evidence="3" id="KW-1185">Reference proteome</keyword>
<dbReference type="RefSeq" id="WP_406257955.1">
    <property type="nucleotide sequence ID" value="NZ_CP108125.1"/>
</dbReference>
<dbReference type="EMBL" id="CP108125">
    <property type="protein sequence ID" value="WTO84055.1"/>
    <property type="molecule type" value="Genomic_DNA"/>
</dbReference>
<feature type="compositionally biased region" description="Basic and acidic residues" evidence="1">
    <location>
        <begin position="30"/>
        <end position="55"/>
    </location>
</feature>
<gene>
    <name evidence="2" type="ORF">OHU27_17180</name>
</gene>
<sequence>MDSTEVVRWQATGKVRSLMWDGDDLVDRVDGGRRWTSDGAEHQSRTGTDRADRARRQGLLPPGSWADAEIDAACWLDGSRLAVAEPDGIAIIGLPRSASCPSPKEASSR</sequence>
<feature type="region of interest" description="Disordered" evidence="1">
    <location>
        <begin position="30"/>
        <end position="62"/>
    </location>
</feature>
<dbReference type="Proteomes" id="UP001622690">
    <property type="component" value="Chromosome"/>
</dbReference>
<evidence type="ECO:0000256" key="1">
    <source>
        <dbReference type="SAM" id="MobiDB-lite"/>
    </source>
</evidence>
<protein>
    <submittedName>
        <fullName evidence="2">Uncharacterized protein</fullName>
    </submittedName>
</protein>
<organism evidence="2 3">
    <name type="scientific">Streptomyces nigra</name>
    <dbReference type="NCBI Taxonomy" id="1827580"/>
    <lineage>
        <taxon>Bacteria</taxon>
        <taxon>Bacillati</taxon>
        <taxon>Actinomycetota</taxon>
        <taxon>Actinomycetes</taxon>
        <taxon>Kitasatosporales</taxon>
        <taxon>Streptomycetaceae</taxon>
        <taxon>Streptomyces</taxon>
    </lineage>
</organism>